<evidence type="ECO:0000313" key="1">
    <source>
        <dbReference type="EMBL" id="NYH86667.1"/>
    </source>
</evidence>
<reference evidence="2 3" key="1">
    <citation type="submission" date="2016-10" db="EMBL/GenBank/DDBJ databases">
        <authorList>
            <person name="de Groot N.N."/>
        </authorList>
    </citation>
    <scope>NUCLEOTIDE SEQUENCE [LARGE SCALE GENOMIC DNA]</scope>
    <source>
        <strain evidence="2 3">CPCC 202808</strain>
    </source>
</reference>
<organism evidence="2 3">
    <name type="scientific">Actinopolymorpha cephalotaxi</name>
    <dbReference type="NCBI Taxonomy" id="504797"/>
    <lineage>
        <taxon>Bacteria</taxon>
        <taxon>Bacillati</taxon>
        <taxon>Actinomycetota</taxon>
        <taxon>Actinomycetes</taxon>
        <taxon>Propionibacteriales</taxon>
        <taxon>Actinopolymorphaceae</taxon>
        <taxon>Actinopolymorpha</taxon>
    </lineage>
</organism>
<accession>A0A1I2UN98</accession>
<dbReference type="Proteomes" id="UP000199052">
    <property type="component" value="Unassembled WGS sequence"/>
</dbReference>
<evidence type="ECO:0000313" key="3">
    <source>
        <dbReference type="Proteomes" id="UP000199052"/>
    </source>
</evidence>
<evidence type="ECO:0000313" key="4">
    <source>
        <dbReference type="Proteomes" id="UP000533017"/>
    </source>
</evidence>
<evidence type="ECO:0000313" key="2">
    <source>
        <dbReference type="EMBL" id="SFG78625.1"/>
    </source>
</evidence>
<dbReference type="Proteomes" id="UP000533017">
    <property type="component" value="Unassembled WGS sequence"/>
</dbReference>
<dbReference type="EMBL" id="JACBZA010000001">
    <property type="protein sequence ID" value="NYH86667.1"/>
    <property type="molecule type" value="Genomic_DNA"/>
</dbReference>
<sequence>MDRIVPEDPDAIDFETILGHERMAAAERVNQAADAAIAAIDRPASRTARMRAGALLALCWLCGGSFGVEAADWRALPGACLDAAVAREERRP</sequence>
<gene>
    <name evidence="1" type="ORF">FHR37_005518</name>
    <name evidence="2" type="ORF">SAMN05421678_108253</name>
</gene>
<dbReference type="RefSeq" id="WP_092884036.1">
    <property type="nucleotide sequence ID" value="NZ_FOOI01000008.1"/>
</dbReference>
<dbReference type="EMBL" id="FOOI01000008">
    <property type="protein sequence ID" value="SFG78625.1"/>
    <property type="molecule type" value="Genomic_DNA"/>
</dbReference>
<dbReference type="AlphaFoldDB" id="A0A1I2UN98"/>
<reference evidence="1 4" key="2">
    <citation type="submission" date="2020-07" db="EMBL/GenBank/DDBJ databases">
        <title>Sequencing the genomes of 1000 actinobacteria strains.</title>
        <authorList>
            <person name="Klenk H.-P."/>
        </authorList>
    </citation>
    <scope>NUCLEOTIDE SEQUENCE [LARGE SCALE GENOMIC DNA]</scope>
    <source>
        <strain evidence="1 4">DSM 45117</strain>
    </source>
</reference>
<keyword evidence="4" id="KW-1185">Reference proteome</keyword>
<dbReference type="STRING" id="504797.SAMN05421678_108253"/>
<name>A0A1I2UN98_9ACTN</name>
<protein>
    <submittedName>
        <fullName evidence="2">Uncharacterized protein</fullName>
    </submittedName>
</protein>
<proteinExistence type="predicted"/>